<dbReference type="InterPro" id="IPR005321">
    <property type="entry name" value="Peptidase_S58_DmpA"/>
</dbReference>
<proteinExistence type="inferred from homology"/>
<evidence type="ECO:0000313" key="2">
    <source>
        <dbReference type="EMBL" id="KKU55053.1"/>
    </source>
</evidence>
<accession>A0A0G1TLJ6</accession>
<reference evidence="2 3" key="1">
    <citation type="journal article" date="2015" name="Nature">
        <title>rRNA introns, odd ribosomes, and small enigmatic genomes across a large radiation of phyla.</title>
        <authorList>
            <person name="Brown C.T."/>
            <person name="Hug L.A."/>
            <person name="Thomas B.C."/>
            <person name="Sharon I."/>
            <person name="Castelle C.J."/>
            <person name="Singh A."/>
            <person name="Wilkins M.J."/>
            <person name="Williams K.H."/>
            <person name="Banfield J.F."/>
        </authorList>
    </citation>
    <scope>NUCLEOTIDE SEQUENCE [LARGE SCALE GENOMIC DNA]</scope>
</reference>
<protein>
    <submittedName>
        <fullName evidence="2">Peptidase S58 DmpA</fullName>
    </submittedName>
</protein>
<dbReference type="AlphaFoldDB" id="A0A0G1TLJ6"/>
<gene>
    <name evidence="2" type="ORF">UX78_C0027G0005</name>
</gene>
<evidence type="ECO:0000256" key="1">
    <source>
        <dbReference type="ARBA" id="ARBA00007068"/>
    </source>
</evidence>
<comment type="caution">
    <text evidence="2">The sequence shown here is derived from an EMBL/GenBank/DDBJ whole genome shotgun (WGS) entry which is preliminary data.</text>
</comment>
<name>A0A0G1TLJ6_9BACT</name>
<dbReference type="Proteomes" id="UP000034607">
    <property type="component" value="Unassembled WGS sequence"/>
</dbReference>
<dbReference type="PANTHER" id="PTHR36512:SF3">
    <property type="entry name" value="BLR5678 PROTEIN"/>
    <property type="match status" value="1"/>
</dbReference>
<dbReference type="PATRIC" id="fig|1618357.3.peg.966"/>
<dbReference type="Gene3D" id="3.60.70.12">
    <property type="entry name" value="L-amino peptidase D-ALA esterase/amidase"/>
    <property type="match status" value="1"/>
</dbReference>
<comment type="similarity">
    <text evidence="1">Belongs to the peptidase S58 family.</text>
</comment>
<dbReference type="InterPro" id="IPR016117">
    <property type="entry name" value="ArgJ-like_dom_sf"/>
</dbReference>
<evidence type="ECO:0000313" key="3">
    <source>
        <dbReference type="Proteomes" id="UP000034607"/>
    </source>
</evidence>
<dbReference type="Pfam" id="PF03576">
    <property type="entry name" value="Peptidase_S58"/>
    <property type="match status" value="1"/>
</dbReference>
<dbReference type="GO" id="GO:0004177">
    <property type="term" value="F:aminopeptidase activity"/>
    <property type="evidence" value="ECO:0007669"/>
    <property type="project" value="TreeGrafter"/>
</dbReference>
<dbReference type="PANTHER" id="PTHR36512">
    <property type="entry name" value="D-AMINOPEPTIDASE"/>
    <property type="match status" value="1"/>
</dbReference>
<dbReference type="EMBL" id="LCNM01000027">
    <property type="protein sequence ID" value="KKU55053.1"/>
    <property type="molecule type" value="Genomic_DNA"/>
</dbReference>
<dbReference type="SUPFAM" id="SSF56266">
    <property type="entry name" value="DmpA/ArgJ-like"/>
    <property type="match status" value="1"/>
</dbReference>
<organism evidence="2 3">
    <name type="scientific">Candidatus Amesbacteria bacterium GW2011_GWA2_47_11</name>
    <dbReference type="NCBI Taxonomy" id="1618357"/>
    <lineage>
        <taxon>Bacteria</taxon>
        <taxon>Candidatus Amesiibacteriota</taxon>
    </lineage>
</organism>
<sequence length="351" mass="39189">MKKTLKELATYEKYFYYKTGKYNAITDVPGIKVGHATIIKGDNVRTGVTTVITEGIFEYDFAAGGFAFNANGEFTGLQYVFEEGKLYCPIFLTNTISLGDVCTYAIDYYKPKMALPLIGECWDGWLNDIWGRHVKREHVIETIEMAKSGEVEQGCVGAGTGMTSFGFKSGIGTSSRKVKVLDKEYTVGILVNNNMGHEDGRHKYLRIAGIDYSKLFGVYEEEGKENPGIRKNNSSIMIVATDAPLDHRQLNRLSKHAVLGFARTGLVSYTGSGDFVFAFSTGNKFPRREAKVEYQVTTLEETLLDDVFEATLEAVEESYLNSLLMAEDMKGRDGHFIKALPIEKLIEKIQQ</sequence>